<dbReference type="InterPro" id="IPR036390">
    <property type="entry name" value="WH_DNA-bd_sf"/>
</dbReference>
<organism evidence="6 7">
    <name type="scientific">Mesorhizobium atlanticum</name>
    <dbReference type="NCBI Taxonomy" id="2233532"/>
    <lineage>
        <taxon>Bacteria</taxon>
        <taxon>Pseudomonadati</taxon>
        <taxon>Pseudomonadota</taxon>
        <taxon>Alphaproteobacteria</taxon>
        <taxon>Hyphomicrobiales</taxon>
        <taxon>Phyllobacteriaceae</taxon>
        <taxon>Mesorhizobium</taxon>
    </lineage>
</organism>
<dbReference type="InterPro" id="IPR005119">
    <property type="entry name" value="LysR_subst-bd"/>
</dbReference>
<dbReference type="PROSITE" id="PS50931">
    <property type="entry name" value="HTH_LYSR"/>
    <property type="match status" value="1"/>
</dbReference>
<keyword evidence="4" id="KW-0804">Transcription</keyword>
<comment type="similarity">
    <text evidence="1">Belongs to the LysR transcriptional regulatory family.</text>
</comment>
<evidence type="ECO:0000313" key="7">
    <source>
        <dbReference type="Proteomes" id="UP000251956"/>
    </source>
</evidence>
<dbReference type="Pfam" id="PF00126">
    <property type="entry name" value="HTH_1"/>
    <property type="match status" value="1"/>
</dbReference>
<dbReference type="Pfam" id="PF03466">
    <property type="entry name" value="LysR_substrate"/>
    <property type="match status" value="1"/>
</dbReference>
<dbReference type="Gene3D" id="3.40.190.10">
    <property type="entry name" value="Periplasmic binding protein-like II"/>
    <property type="match status" value="2"/>
</dbReference>
<proteinExistence type="inferred from homology"/>
<dbReference type="GO" id="GO:0003677">
    <property type="term" value="F:DNA binding"/>
    <property type="evidence" value="ECO:0007669"/>
    <property type="project" value="UniProtKB-KW"/>
</dbReference>
<dbReference type="PANTHER" id="PTHR30579">
    <property type="entry name" value="TRANSCRIPTIONAL REGULATOR"/>
    <property type="match status" value="1"/>
</dbReference>
<dbReference type="GO" id="GO:0003700">
    <property type="term" value="F:DNA-binding transcription factor activity"/>
    <property type="evidence" value="ECO:0007669"/>
    <property type="project" value="InterPro"/>
</dbReference>
<dbReference type="AlphaFoldDB" id="A0A330GUV4"/>
<dbReference type="PANTHER" id="PTHR30579:SF7">
    <property type="entry name" value="HTH-TYPE TRANSCRIPTIONAL REGULATOR LRHA-RELATED"/>
    <property type="match status" value="1"/>
</dbReference>
<dbReference type="RefSeq" id="WP_112126456.1">
    <property type="nucleotide sequence ID" value="NZ_QMBQ01000002.1"/>
</dbReference>
<protein>
    <submittedName>
        <fullName evidence="6">LysR family transcriptional regulator</fullName>
    </submittedName>
</protein>
<name>A0A330GUV4_9HYPH</name>
<evidence type="ECO:0000256" key="1">
    <source>
        <dbReference type="ARBA" id="ARBA00009437"/>
    </source>
</evidence>
<dbReference type="Proteomes" id="UP000251956">
    <property type="component" value="Unassembled WGS sequence"/>
</dbReference>
<evidence type="ECO:0000313" key="6">
    <source>
        <dbReference type="EMBL" id="RAZ78195.1"/>
    </source>
</evidence>
<evidence type="ECO:0000256" key="3">
    <source>
        <dbReference type="ARBA" id="ARBA00023125"/>
    </source>
</evidence>
<dbReference type="PRINTS" id="PR00039">
    <property type="entry name" value="HTHLYSR"/>
</dbReference>
<dbReference type="InterPro" id="IPR050176">
    <property type="entry name" value="LTTR"/>
</dbReference>
<dbReference type="InterPro" id="IPR000847">
    <property type="entry name" value="LysR_HTH_N"/>
</dbReference>
<dbReference type="EMBL" id="QMBQ01000002">
    <property type="protein sequence ID" value="RAZ78195.1"/>
    <property type="molecule type" value="Genomic_DNA"/>
</dbReference>
<keyword evidence="3" id="KW-0238">DNA-binding</keyword>
<feature type="domain" description="HTH lysR-type" evidence="5">
    <location>
        <begin position="5"/>
        <end position="62"/>
    </location>
</feature>
<sequence>MQAPLDLKLLSTFVRAAHSGTLSAVAVQVGRTQSAVTMQIQRLEEALGQSLFHRSGSGVRLTGSGERFLAYAERLLKIHDEAISALSDKGLHGSIIFGSPEDYLSAFFPALLKSFGTMYPDVEIKVVSAPTVELRTLINARQVDLALVSTPNPSDAPDVVRRESLVWVGSRPTLELYDFGDTVPLALAASNAIDHKGACEAMTRAGLRYKIAYASNSLAGLIAVARSGLAISVMAEGAVPPDLHILGAPLPPLPGLGIVIVFAEAQRSPAATAFARHIRNVLPSL</sequence>
<reference evidence="6 7" key="2">
    <citation type="submission" date="2018-07" db="EMBL/GenBank/DDBJ databases">
        <title>Diversity of Mesorhizobium strains in Brazil.</title>
        <authorList>
            <person name="Helene L.C.F."/>
            <person name="Dall'Agnol R."/>
            <person name="Delamuta J.R.M."/>
            <person name="Hungria M."/>
        </authorList>
    </citation>
    <scope>NUCLEOTIDE SEQUENCE [LARGE SCALE GENOMIC DNA]</scope>
    <source>
        <strain evidence="6 7">CNPSo 3140</strain>
    </source>
</reference>
<keyword evidence="7" id="KW-1185">Reference proteome</keyword>
<dbReference type="SUPFAM" id="SSF46785">
    <property type="entry name" value="Winged helix' DNA-binding domain"/>
    <property type="match status" value="1"/>
</dbReference>
<dbReference type="InterPro" id="IPR036388">
    <property type="entry name" value="WH-like_DNA-bd_sf"/>
</dbReference>
<reference evidence="7" key="1">
    <citation type="submission" date="2018-06" db="EMBL/GenBank/DDBJ databases">
        <authorList>
            <person name="Helene L.C."/>
            <person name="Dall'Agnol R."/>
            <person name="Delamuta J.R."/>
            <person name="Hungria M."/>
        </authorList>
    </citation>
    <scope>NUCLEOTIDE SEQUENCE [LARGE SCALE GENOMIC DNA]</scope>
    <source>
        <strain evidence="7">CNPSo 3140</strain>
    </source>
</reference>
<evidence type="ECO:0000256" key="2">
    <source>
        <dbReference type="ARBA" id="ARBA00023015"/>
    </source>
</evidence>
<keyword evidence="2" id="KW-0805">Transcription regulation</keyword>
<accession>A0A330GUV4</accession>
<dbReference type="SUPFAM" id="SSF53850">
    <property type="entry name" value="Periplasmic binding protein-like II"/>
    <property type="match status" value="1"/>
</dbReference>
<dbReference type="OrthoDB" id="1631201at2"/>
<dbReference type="Gene3D" id="1.10.10.10">
    <property type="entry name" value="Winged helix-like DNA-binding domain superfamily/Winged helix DNA-binding domain"/>
    <property type="match status" value="1"/>
</dbReference>
<evidence type="ECO:0000259" key="5">
    <source>
        <dbReference type="PROSITE" id="PS50931"/>
    </source>
</evidence>
<evidence type="ECO:0000256" key="4">
    <source>
        <dbReference type="ARBA" id="ARBA00023163"/>
    </source>
</evidence>
<comment type="caution">
    <text evidence="6">The sequence shown here is derived from an EMBL/GenBank/DDBJ whole genome shotgun (WGS) entry which is preliminary data.</text>
</comment>
<gene>
    <name evidence="6" type="ORF">DPM35_06285</name>
</gene>